<dbReference type="InterPro" id="IPR028203">
    <property type="entry name" value="PSII_CF48-like_dom"/>
</dbReference>
<keyword evidence="6" id="KW-1185">Reference proteome</keyword>
<proteinExistence type="predicted"/>
<evidence type="ECO:0000256" key="3">
    <source>
        <dbReference type="SAM" id="SignalP"/>
    </source>
</evidence>
<feature type="chain" id="PRO_5037869046" description="Photosynthesis system II assembly factor Ycf48/Hcf136-like domain-containing protein" evidence="3">
    <location>
        <begin position="22"/>
        <end position="334"/>
    </location>
</feature>
<dbReference type="PANTHER" id="PTHR47199">
    <property type="entry name" value="PHOTOSYSTEM II STABILITY/ASSEMBLY FACTOR HCF136, CHLOROPLASTIC"/>
    <property type="match status" value="1"/>
</dbReference>
<organism evidence="5 6">
    <name type="scientific">Shewanella cyperi</name>
    <dbReference type="NCBI Taxonomy" id="2814292"/>
    <lineage>
        <taxon>Bacteria</taxon>
        <taxon>Pseudomonadati</taxon>
        <taxon>Pseudomonadota</taxon>
        <taxon>Gammaproteobacteria</taxon>
        <taxon>Alteromonadales</taxon>
        <taxon>Shewanellaceae</taxon>
        <taxon>Shewanella</taxon>
    </lineage>
</organism>
<dbReference type="PANTHER" id="PTHR47199:SF2">
    <property type="entry name" value="PHOTOSYSTEM II STABILITY_ASSEMBLY FACTOR HCF136, CHLOROPLASTIC"/>
    <property type="match status" value="1"/>
</dbReference>
<dbReference type="RefSeq" id="WP_207324005.1">
    <property type="nucleotide sequence ID" value="NZ_CP071504.1"/>
</dbReference>
<dbReference type="KEGG" id="scyp:JYB88_09915"/>
<dbReference type="Proteomes" id="UP000663281">
    <property type="component" value="Chromosome"/>
</dbReference>
<reference evidence="5 6" key="1">
    <citation type="submission" date="2021-03" db="EMBL/GenBank/DDBJ databases">
        <title>Novel species identification of genus Shewanella.</title>
        <authorList>
            <person name="Liu G."/>
            <person name="Zhang Q."/>
        </authorList>
    </citation>
    <scope>NUCLEOTIDE SEQUENCE [LARGE SCALE GENOMIC DNA]</scope>
    <source>
        <strain evidence="5 6">FJAT-53726</strain>
    </source>
</reference>
<dbReference type="GO" id="GO:0009523">
    <property type="term" value="C:photosystem II"/>
    <property type="evidence" value="ECO:0007669"/>
    <property type="project" value="UniProtKB-KW"/>
</dbReference>
<dbReference type="Pfam" id="PF14870">
    <property type="entry name" value="PSII_BNR"/>
    <property type="match status" value="1"/>
</dbReference>
<keyword evidence="3" id="KW-0732">Signal</keyword>
<name>A0A975AJS0_9GAMM</name>
<evidence type="ECO:0000256" key="2">
    <source>
        <dbReference type="ARBA" id="ARBA00023276"/>
    </source>
</evidence>
<keyword evidence="2" id="KW-0604">Photosystem II</keyword>
<keyword evidence="1" id="KW-0602">Photosynthesis</keyword>
<dbReference type="InterPro" id="IPR015943">
    <property type="entry name" value="WD40/YVTN_repeat-like_dom_sf"/>
</dbReference>
<protein>
    <recommendedName>
        <fullName evidence="4">Photosynthesis system II assembly factor Ycf48/Hcf136-like domain-containing protein</fullName>
    </recommendedName>
</protein>
<evidence type="ECO:0000256" key="1">
    <source>
        <dbReference type="ARBA" id="ARBA00022531"/>
    </source>
</evidence>
<sequence length="334" mass="36734">MSFRILFTCLSLGLITAAAHAEPLSQLQPLSRASLLLDIGHAGKHLIAVGERGHVLIKQQDWQQVATPTNAQLTKVFFFNDKLGWAVGHDATILHSSDGGLSWQVQYQDPKREKPFFDVFFSTEQEGVAIGAYGLFFRTHDGGASWQEEFHQELLFEEDVSYLNELKDSDPEAYLIERGSLLPHFNRIIPLPDNRLLLVGELGLVAVSSDNGVTFNRTEFDYDGSMFSALVGGDKVYVLGLRGHVFSASLSLHDWQELQLPVESSINGGLANDDGSLYLVGNAGVILRQDPHGDIALLARRQGENIVAIDKDDAGTVWMVGTKGVFSLDDIAKK</sequence>
<feature type="domain" description="Photosynthesis system II assembly factor Ycf48/Hcf136-like" evidence="4">
    <location>
        <begin position="58"/>
        <end position="147"/>
    </location>
</feature>
<dbReference type="GO" id="GO:0015979">
    <property type="term" value="P:photosynthesis"/>
    <property type="evidence" value="ECO:0007669"/>
    <property type="project" value="UniProtKB-KW"/>
</dbReference>
<dbReference type="EMBL" id="CP071504">
    <property type="protein sequence ID" value="QSX28607.1"/>
    <property type="molecule type" value="Genomic_DNA"/>
</dbReference>
<evidence type="ECO:0000313" key="6">
    <source>
        <dbReference type="Proteomes" id="UP000663281"/>
    </source>
</evidence>
<dbReference type="AlphaFoldDB" id="A0A975AJS0"/>
<dbReference type="Gene3D" id="2.130.10.10">
    <property type="entry name" value="YVTN repeat-like/Quinoprotein amine dehydrogenase"/>
    <property type="match status" value="1"/>
</dbReference>
<evidence type="ECO:0000313" key="5">
    <source>
        <dbReference type="EMBL" id="QSX28607.1"/>
    </source>
</evidence>
<feature type="signal peptide" evidence="3">
    <location>
        <begin position="1"/>
        <end position="21"/>
    </location>
</feature>
<accession>A0A975AJS0</accession>
<dbReference type="InterPro" id="IPR036278">
    <property type="entry name" value="Sialidase_sf"/>
</dbReference>
<gene>
    <name evidence="5" type="ORF">JYB88_09915</name>
</gene>
<evidence type="ECO:0000259" key="4">
    <source>
        <dbReference type="Pfam" id="PF14870"/>
    </source>
</evidence>
<dbReference type="SUPFAM" id="SSF50939">
    <property type="entry name" value="Sialidases"/>
    <property type="match status" value="1"/>
</dbReference>